<keyword evidence="3" id="KW-1185">Reference proteome</keyword>
<keyword evidence="2" id="KW-0472">Membrane</keyword>
<feature type="region of interest" description="Disordered" evidence="1">
    <location>
        <begin position="105"/>
        <end position="151"/>
    </location>
</feature>
<sequence length="216" mass="22195">DFFSLQGDVHTSAAVGQNITQAAGRLAEFGRHVRNVRGVAPSIGRVDCLVTFFDPGGGRRWRLGAVLRLLDGVTGPLSANWAGRTLRRAGRPLILGRAAPSGDIGAAAPGPCDRRAASEPASGAGWHPSGTTAVVSPSARSAAGRRGDARGCRSTALANPCGGDRRLLAFGRAVDGPNSRSHNALATALGAISAASQLLMLVVLNAYLLILNYLSP</sequence>
<evidence type="ECO:0000256" key="1">
    <source>
        <dbReference type="SAM" id="MobiDB-lite"/>
    </source>
</evidence>
<proteinExistence type="predicted"/>
<dbReference type="AlphaFoldDB" id="A0A1I8FTB4"/>
<evidence type="ECO:0000256" key="2">
    <source>
        <dbReference type="SAM" id="Phobius"/>
    </source>
</evidence>
<evidence type="ECO:0000313" key="4">
    <source>
        <dbReference type="WBParaSite" id="maker-unitig_46444-snap-gene-0.2-mRNA-1"/>
    </source>
</evidence>
<dbReference type="Proteomes" id="UP000095280">
    <property type="component" value="Unplaced"/>
</dbReference>
<reference evidence="4" key="1">
    <citation type="submission" date="2016-11" db="UniProtKB">
        <authorList>
            <consortium name="WormBaseParasite"/>
        </authorList>
    </citation>
    <scope>IDENTIFICATION</scope>
</reference>
<evidence type="ECO:0000313" key="3">
    <source>
        <dbReference type="Proteomes" id="UP000095280"/>
    </source>
</evidence>
<accession>A0A1I8FTB4</accession>
<protein>
    <submittedName>
        <fullName evidence="4">LigA</fullName>
    </submittedName>
</protein>
<keyword evidence="2" id="KW-0812">Transmembrane</keyword>
<feature type="transmembrane region" description="Helical" evidence="2">
    <location>
        <begin position="188"/>
        <end position="210"/>
    </location>
</feature>
<keyword evidence="2" id="KW-1133">Transmembrane helix</keyword>
<dbReference type="WBParaSite" id="maker-unitig_46444-snap-gene-0.2-mRNA-1">
    <property type="protein sequence ID" value="maker-unitig_46444-snap-gene-0.2-mRNA-1"/>
    <property type="gene ID" value="maker-unitig_46444-snap-gene-0.2"/>
</dbReference>
<organism evidence="3 4">
    <name type="scientific">Macrostomum lignano</name>
    <dbReference type="NCBI Taxonomy" id="282301"/>
    <lineage>
        <taxon>Eukaryota</taxon>
        <taxon>Metazoa</taxon>
        <taxon>Spiralia</taxon>
        <taxon>Lophotrochozoa</taxon>
        <taxon>Platyhelminthes</taxon>
        <taxon>Rhabditophora</taxon>
        <taxon>Macrostomorpha</taxon>
        <taxon>Macrostomida</taxon>
        <taxon>Macrostomidae</taxon>
        <taxon>Macrostomum</taxon>
    </lineage>
</organism>
<name>A0A1I8FTB4_9PLAT</name>